<dbReference type="EMBL" id="GL983870">
    <property type="protein sequence ID" value="EGR31398.1"/>
    <property type="molecule type" value="Genomic_DNA"/>
</dbReference>
<accession>G0QTR1</accession>
<dbReference type="OrthoDB" id="326948at2759"/>
<reference evidence="2 3" key="1">
    <citation type="submission" date="2011-07" db="EMBL/GenBank/DDBJ databases">
        <authorList>
            <person name="Coyne R."/>
            <person name="Brami D."/>
            <person name="Johnson J."/>
            <person name="Hostetler J."/>
            <person name="Hannick L."/>
            <person name="Clark T."/>
            <person name="Cassidy-Hanley D."/>
            <person name="Inman J."/>
        </authorList>
    </citation>
    <scope>NUCLEOTIDE SEQUENCE [LARGE SCALE GENOMIC DNA]</scope>
    <source>
        <strain evidence="2 3">G5</strain>
    </source>
</reference>
<dbReference type="InterPro" id="IPR026306">
    <property type="entry name" value="RSBN1/Dpy-2/CEP530"/>
</dbReference>
<dbReference type="InParanoid" id="G0QTR1"/>
<dbReference type="Proteomes" id="UP000008983">
    <property type="component" value="Unassembled WGS sequence"/>
</dbReference>
<dbReference type="STRING" id="857967.G0QTR1"/>
<sequence length="1723" mass="203645">MDVIIENKEFDYLSKANQIVKVFENKFDENVEFAIQGFYKIYSGIKRTEWATVYQLSQNRVLKDAEQYGDRTLSLFIKENQLNFCTYDLDTQNKNLCKSITFEDYEEGKWALIHNSYSRIQQKVYSFVQFQGNQGHDVYFDNVKHQPSSYYVFQGAQSFSYKNFPGKIIGQTFFSGAGNFRECGFDQIWKQLVIVERIYVFEVIIIYEIDFEVEENEGVVQIFENKFEKTLEFAIFGWFQINKKISRKNWSTGYHLNSNKIIQDQAEFGDRTLAFFIKDYNLQFCSYDINSGDKNVNENLTFQQENEDIWIFIYQAYSPTLQKMFVYVQFNKQKENILQRIGLKHQYSHIYTLFVGQSFTYKKWPGQIRSLSLCAGVGCYKEKGFELAWNYFETVYTIHIYNIIEDEEDFEDEDEEKPKEPIVKFFEQEFSGIQEFGIEGWFKISPGSNRNDWATGYHLNTNENVQDLAEHGDRTLSFFVKENSLHFQTYDIASDNKNLQKKIDFSYKEEGTWCYIYQGYSPVLQKAYVFTQFQGQKSNVLEFFKIQHKDAYFVTFFVGKSFSYGKFPGKIALLKLSGGKGAYKEINSVDWIIIKHKTIYTYQQYEIIEDIDFTNKDNQAGIVKKFTNQFNGIQEFGIEGWFRLRMGVKRDQWATGYHLNSNQNPQDLAEFGDRTLCMQVIQNTYHFPTYDLKTKNKNLYKNVEFQQDDEGVWAFIYHGYSPELKKAYVFTQFQNKKAAILEFYHILHKDSLQYHLFVGKSFTYRYFPGRISQLKLSAGDGAYREIEKIDWDLLPSIKVVKIVEIIIIEDQDFEDNFEKDPIVVKKYVNQFNGVQEFGIEGWFKLKPGVKRDSWATAYHFNSNENPQDLAEYGDRTLCMFVLQNTYHFPTYDLKTQNKNLYKNVEFQQQDEGVWAFIYHGYSPLLKKAYVFVQFQNKKYQVLELLNVLHEDSYFYNLFVGKSFNYRNYPGRISQLKLAGGDGAYKEIKTTNWDNMPKVIVYQLTQVTIIIDQDFEDENQNQVVQIFKHKFNGIQEFGIEGWFKLKPGVKRDSWATAYHFNSNENPQDLAEYGDRTLCMFVLQNTYHFPTYDLKTQNKNLYKNVEFQQEDEGVWAFIYHGYSPDLKKAYVFTQLQGKQPQVLELFNVYHQSSFFYNLFVGQSFQYRNFPGRIAQLKLSGGTGAYREIEKVNWDYLPKEVEFSYFEEVVVEDFKQDSIVKKYSNFKEVQEFAVFGWFKLNIENKRESWSTGYHLNSNKVTQDFADYGDRTLSMFIIKNNYHFATYDTRTQNTNLHQNISFTTEEQEKWAFIYFGYCPLRQKGYVYLQFQGQKERILEFLNVKHRSSIIYTIFVGQSFQYLYFPGRIVQLRLAAGKGAYREYGFEDNNPAIGNGKKSIKITKFNTDLIQDVVIQGEIDFGKDNQIVKVYDQQFTGIQEFAIEGWFKLNKGVNRSQWATGYHFNGNEKAQDLADFGDRTLCMFIIQNNFHFPTYDLNTGNKNLYKNVLFNNDMEDFWVYIYHGYSPDLQKAYVFTQFYQQKPIILNFQDVKHKDCNIYRLFVGQSFGYRNFPGKISGLKLSGGLGAYKEIQVVQGWDAYSKDNTNTNANTNTTQKQDKYFKSITIDFEKRNINQVKLIQNNQIQQEETQNNEVNQNNIKNTDNRQENNNIELNNISFSQTQLNEQKEENQNNDEGIFLAQKLINKKKQQQKKSMKFQTQSKKSNKKY</sequence>
<dbReference type="OMA" id="FAYINHY"/>
<dbReference type="GeneID" id="14907537"/>
<feature type="region of interest" description="Disordered" evidence="1">
    <location>
        <begin position="1679"/>
        <end position="1723"/>
    </location>
</feature>
<dbReference type="PANTHER" id="PTHR13354:SF11">
    <property type="entry name" value="LYSINE-SPECIFIC DEMETHYLASE 9"/>
    <property type="match status" value="1"/>
</dbReference>
<organism evidence="2 3">
    <name type="scientific">Ichthyophthirius multifiliis</name>
    <name type="common">White spot disease agent</name>
    <name type="synonym">Ich</name>
    <dbReference type="NCBI Taxonomy" id="5932"/>
    <lineage>
        <taxon>Eukaryota</taxon>
        <taxon>Sar</taxon>
        <taxon>Alveolata</taxon>
        <taxon>Ciliophora</taxon>
        <taxon>Intramacronucleata</taxon>
        <taxon>Oligohymenophorea</taxon>
        <taxon>Hymenostomatida</taxon>
        <taxon>Ophryoglenina</taxon>
        <taxon>Ichthyophthirius</taxon>
    </lineage>
</organism>
<proteinExistence type="predicted"/>
<keyword evidence="3" id="KW-1185">Reference proteome</keyword>
<evidence type="ECO:0000256" key="1">
    <source>
        <dbReference type="SAM" id="MobiDB-lite"/>
    </source>
</evidence>
<evidence type="ECO:0000313" key="3">
    <source>
        <dbReference type="Proteomes" id="UP000008983"/>
    </source>
</evidence>
<feature type="region of interest" description="Disordered" evidence="1">
    <location>
        <begin position="1642"/>
        <end position="1663"/>
    </location>
</feature>
<gene>
    <name evidence="2" type="ORF">IMG5_110780</name>
</gene>
<dbReference type="eggNOG" id="ENOG502RT08">
    <property type="taxonomic scope" value="Eukaryota"/>
</dbReference>
<dbReference type="GO" id="GO:0005634">
    <property type="term" value="C:nucleus"/>
    <property type="evidence" value="ECO:0007669"/>
    <property type="project" value="InterPro"/>
</dbReference>
<dbReference type="PANTHER" id="PTHR13354">
    <property type="entry name" value="ROUND SPERMATID BASIC PROTEIN 1"/>
    <property type="match status" value="1"/>
</dbReference>
<protein>
    <submittedName>
        <fullName evidence="2">Uncharacterized protein</fullName>
    </submittedName>
</protein>
<dbReference type="RefSeq" id="XP_004034884.1">
    <property type="nucleotide sequence ID" value="XM_004034836.1"/>
</dbReference>
<name>G0QTR1_ICHMU</name>
<feature type="compositionally biased region" description="Basic residues" evidence="1">
    <location>
        <begin position="1699"/>
        <end position="1710"/>
    </location>
</feature>
<evidence type="ECO:0000313" key="2">
    <source>
        <dbReference type="EMBL" id="EGR31398.1"/>
    </source>
</evidence>
<feature type="non-terminal residue" evidence="2">
    <location>
        <position position="1723"/>
    </location>
</feature>